<accession>A0A1P8WEY3</accession>
<dbReference type="EMBL" id="CP017641">
    <property type="protein sequence ID" value="APZ92613.1"/>
    <property type="molecule type" value="Genomic_DNA"/>
</dbReference>
<dbReference type="SUPFAM" id="SSF53335">
    <property type="entry name" value="S-adenosyl-L-methionine-dependent methyltransferases"/>
    <property type="match status" value="1"/>
</dbReference>
<keyword evidence="1" id="KW-0812">Transmembrane</keyword>
<reference evidence="2 3" key="1">
    <citation type="journal article" date="2016" name="Front. Microbiol.">
        <title>Fuerstia marisgermanicae gen. nov., sp. nov., an Unusual Member of the Phylum Planctomycetes from the German Wadden Sea.</title>
        <authorList>
            <person name="Kohn T."/>
            <person name="Heuer A."/>
            <person name="Jogler M."/>
            <person name="Vollmers J."/>
            <person name="Boedeker C."/>
            <person name="Bunk B."/>
            <person name="Rast P."/>
            <person name="Borchert D."/>
            <person name="Glockner I."/>
            <person name="Freese H.M."/>
            <person name="Klenk H.P."/>
            <person name="Overmann J."/>
            <person name="Kaster A.K."/>
            <person name="Rohde M."/>
            <person name="Wiegand S."/>
            <person name="Jogler C."/>
        </authorList>
    </citation>
    <scope>NUCLEOTIDE SEQUENCE [LARGE SCALE GENOMIC DNA]</scope>
    <source>
        <strain evidence="2 3">NH11</strain>
    </source>
</reference>
<dbReference type="Pfam" id="PF05711">
    <property type="entry name" value="TylF"/>
    <property type="match status" value="2"/>
</dbReference>
<keyword evidence="3" id="KW-1185">Reference proteome</keyword>
<dbReference type="PANTHER" id="PTHR40036">
    <property type="entry name" value="MACROCIN O-METHYLTRANSFERASE"/>
    <property type="match status" value="1"/>
</dbReference>
<keyword evidence="1" id="KW-0472">Membrane</keyword>
<keyword evidence="2" id="KW-0489">Methyltransferase</keyword>
<keyword evidence="2" id="KW-0808">Transferase</keyword>
<proteinExistence type="predicted"/>
<dbReference type="KEGG" id="fmr:Fuma_02224"/>
<dbReference type="InterPro" id="IPR008884">
    <property type="entry name" value="TylF_MeTrfase"/>
</dbReference>
<organism evidence="2 3">
    <name type="scientific">Fuerstiella marisgermanici</name>
    <dbReference type="NCBI Taxonomy" id="1891926"/>
    <lineage>
        <taxon>Bacteria</taxon>
        <taxon>Pseudomonadati</taxon>
        <taxon>Planctomycetota</taxon>
        <taxon>Planctomycetia</taxon>
        <taxon>Planctomycetales</taxon>
        <taxon>Planctomycetaceae</taxon>
        <taxon>Fuerstiella</taxon>
    </lineage>
</organism>
<evidence type="ECO:0000313" key="2">
    <source>
        <dbReference type="EMBL" id="APZ92613.1"/>
    </source>
</evidence>
<dbReference type="InterPro" id="IPR029063">
    <property type="entry name" value="SAM-dependent_MTases_sf"/>
</dbReference>
<dbReference type="Proteomes" id="UP000187735">
    <property type="component" value="Chromosome"/>
</dbReference>
<dbReference type="STRING" id="1891926.Fuma_02224"/>
<protein>
    <submittedName>
        <fullName evidence="2">Mycinamicin III 3''-O-methyltransferase</fullName>
        <ecNumber evidence="2">2.1.1.237</ecNumber>
    </submittedName>
</protein>
<dbReference type="Gene3D" id="3.40.50.150">
    <property type="entry name" value="Vaccinia Virus protein VP39"/>
    <property type="match status" value="1"/>
</dbReference>
<feature type="transmembrane region" description="Helical" evidence="1">
    <location>
        <begin position="52"/>
        <end position="76"/>
    </location>
</feature>
<dbReference type="AlphaFoldDB" id="A0A1P8WEY3"/>
<keyword evidence="1" id="KW-1133">Transmembrane helix</keyword>
<feature type="transmembrane region" description="Helical" evidence="1">
    <location>
        <begin position="21"/>
        <end position="40"/>
    </location>
</feature>
<evidence type="ECO:0000313" key="3">
    <source>
        <dbReference type="Proteomes" id="UP000187735"/>
    </source>
</evidence>
<sequence length="411" mass="45868">MPGQLRTRKTQGPLPQHHRNTLIGGGIIAAVTGLLLFLFVRTGGWQDTWGWSTLATVTAVAAILTIAGWCVLAIVFRRKIPPRDTRMGPTPPYNAEEYAAVGLGPLTDSAEGRDLYIDLMKRAVTNILYEDYPVFFALGTKKWEVAQEFDLAHRVAGNDGPTQAHTMIGTQRLEHIQSCIEQILAENIPGDFAETGSFRGGATIFMRAVLKGHHVTDRKVFVCDAFVPPQPELAPQPLLTLVQAIAAIPGEANRRRIFSMMERMPQKHRAFPLCENPSDDWITFVLWALQHPEVIQCGDTTSLEHVKSRFARYGLLDEQVVFIPGYFAEVLPDAPIGPLSLLRLDGDTFESTHDAIVALYPKLSPGGFCIIDDYNTFDDCKRAITEYREQNHIDEEIHAVGKHAAFWRKKI</sequence>
<name>A0A1P8WEY3_9PLAN</name>
<dbReference type="GO" id="GO:0032259">
    <property type="term" value="P:methylation"/>
    <property type="evidence" value="ECO:0007669"/>
    <property type="project" value="UniProtKB-KW"/>
</dbReference>
<evidence type="ECO:0000256" key="1">
    <source>
        <dbReference type="SAM" id="Phobius"/>
    </source>
</evidence>
<dbReference type="EC" id="2.1.1.237" evidence="2"/>
<dbReference type="GO" id="GO:0008168">
    <property type="term" value="F:methyltransferase activity"/>
    <property type="evidence" value="ECO:0007669"/>
    <property type="project" value="UniProtKB-KW"/>
</dbReference>
<dbReference type="PANTHER" id="PTHR40036:SF1">
    <property type="entry name" value="MACROCIN O-METHYLTRANSFERASE"/>
    <property type="match status" value="1"/>
</dbReference>
<gene>
    <name evidence="2" type="primary">mycF</name>
    <name evidence="2" type="ORF">Fuma_02224</name>
</gene>
<dbReference type="RefSeq" id="WP_077024214.1">
    <property type="nucleotide sequence ID" value="NZ_CP017641.1"/>
</dbReference>